<protein>
    <recommendedName>
        <fullName evidence="4">DUF4920 domain-containing protein</fullName>
    </recommendedName>
</protein>
<dbReference type="Pfam" id="PF16267">
    <property type="entry name" value="DUF4920"/>
    <property type="match status" value="1"/>
</dbReference>
<evidence type="ECO:0000256" key="1">
    <source>
        <dbReference type="SAM" id="SignalP"/>
    </source>
</evidence>
<evidence type="ECO:0008006" key="4">
    <source>
        <dbReference type="Google" id="ProtNLM"/>
    </source>
</evidence>
<comment type="caution">
    <text evidence="2">The sequence shown here is derived from an EMBL/GenBank/DDBJ whole genome shotgun (WGS) entry which is preliminary data.</text>
</comment>
<sequence length="157" mass="16811">MKKLLFSALLLASLGATAQEATEIPSAAKGVTYGAALSKADAVPMDQLEAKLTNGSFEGKIQGKVKEVCQTMGCWMKVEKADGSTMMVKMKDHSFFLPKNIVGHTVQMDGVAQVKTETEAKRKHYAEDAGKSKAEIAKIKGDKSELQFTASGLVVID</sequence>
<dbReference type="RefSeq" id="WP_345258307.1">
    <property type="nucleotide sequence ID" value="NZ_BAABGY010000019.1"/>
</dbReference>
<keyword evidence="1" id="KW-0732">Signal</keyword>
<evidence type="ECO:0000313" key="3">
    <source>
        <dbReference type="Proteomes" id="UP001501725"/>
    </source>
</evidence>
<keyword evidence="3" id="KW-1185">Reference proteome</keyword>
<organism evidence="2 3">
    <name type="scientific">Flaviaesturariibacter amylovorans</name>
    <dbReference type="NCBI Taxonomy" id="1084520"/>
    <lineage>
        <taxon>Bacteria</taxon>
        <taxon>Pseudomonadati</taxon>
        <taxon>Bacteroidota</taxon>
        <taxon>Chitinophagia</taxon>
        <taxon>Chitinophagales</taxon>
        <taxon>Chitinophagaceae</taxon>
        <taxon>Flaviaestuariibacter</taxon>
    </lineage>
</organism>
<proteinExistence type="predicted"/>
<dbReference type="Proteomes" id="UP001501725">
    <property type="component" value="Unassembled WGS sequence"/>
</dbReference>
<feature type="signal peptide" evidence="1">
    <location>
        <begin position="1"/>
        <end position="18"/>
    </location>
</feature>
<feature type="chain" id="PRO_5046851818" description="DUF4920 domain-containing protein" evidence="1">
    <location>
        <begin position="19"/>
        <end position="157"/>
    </location>
</feature>
<gene>
    <name evidence="2" type="ORF">GCM10023184_45330</name>
</gene>
<dbReference type="InterPro" id="IPR032577">
    <property type="entry name" value="DUF4920"/>
</dbReference>
<evidence type="ECO:0000313" key="2">
    <source>
        <dbReference type="EMBL" id="GAA4344271.1"/>
    </source>
</evidence>
<reference evidence="3" key="1">
    <citation type="journal article" date="2019" name="Int. J. Syst. Evol. Microbiol.">
        <title>The Global Catalogue of Microorganisms (GCM) 10K type strain sequencing project: providing services to taxonomists for standard genome sequencing and annotation.</title>
        <authorList>
            <consortium name="The Broad Institute Genomics Platform"/>
            <consortium name="The Broad Institute Genome Sequencing Center for Infectious Disease"/>
            <person name="Wu L."/>
            <person name="Ma J."/>
        </authorList>
    </citation>
    <scope>NUCLEOTIDE SEQUENCE [LARGE SCALE GENOMIC DNA]</scope>
    <source>
        <strain evidence="3">JCM 17919</strain>
    </source>
</reference>
<accession>A0ABP8HTR4</accession>
<name>A0ABP8HTR4_9BACT</name>
<dbReference type="EMBL" id="BAABGY010000019">
    <property type="protein sequence ID" value="GAA4344271.1"/>
    <property type="molecule type" value="Genomic_DNA"/>
</dbReference>